<evidence type="ECO:0000313" key="4">
    <source>
        <dbReference type="Proteomes" id="UP000053411"/>
    </source>
</evidence>
<evidence type="ECO:0008006" key="5">
    <source>
        <dbReference type="Google" id="ProtNLM"/>
    </source>
</evidence>
<feature type="compositionally biased region" description="Low complexity" evidence="1">
    <location>
        <begin position="150"/>
        <end position="162"/>
    </location>
</feature>
<gene>
    <name evidence="3" type="ORF">Z520_08859</name>
</gene>
<protein>
    <recommendedName>
        <fullName evidence="5">Thioesterase domain-containing protein</fullName>
    </recommendedName>
</protein>
<feature type="compositionally biased region" description="Polar residues" evidence="1">
    <location>
        <begin position="166"/>
        <end position="176"/>
    </location>
</feature>
<reference evidence="3 4" key="1">
    <citation type="submission" date="2015-01" db="EMBL/GenBank/DDBJ databases">
        <title>The Genome Sequence of Fonsecaea multimorphosa CBS 102226.</title>
        <authorList>
            <consortium name="The Broad Institute Genomics Platform"/>
            <person name="Cuomo C."/>
            <person name="de Hoog S."/>
            <person name="Gorbushina A."/>
            <person name="Stielow B."/>
            <person name="Teixiera M."/>
            <person name="Abouelleil A."/>
            <person name="Chapman S.B."/>
            <person name="Priest M."/>
            <person name="Young S.K."/>
            <person name="Wortman J."/>
            <person name="Nusbaum C."/>
            <person name="Birren B."/>
        </authorList>
    </citation>
    <scope>NUCLEOTIDE SEQUENCE [LARGE SCALE GENOMIC DNA]</scope>
    <source>
        <strain evidence="3 4">CBS 102226</strain>
    </source>
</reference>
<evidence type="ECO:0000256" key="2">
    <source>
        <dbReference type="SAM" id="SignalP"/>
    </source>
</evidence>
<dbReference type="RefSeq" id="XP_016629465.1">
    <property type="nucleotide sequence ID" value="XM_016779355.1"/>
</dbReference>
<feature type="compositionally biased region" description="Polar residues" evidence="1">
    <location>
        <begin position="246"/>
        <end position="261"/>
    </location>
</feature>
<sequence>MAQLFMMLLEPFSVSGLMTGEFLGGISLSCAISAIAAEDWRVRGVTVGLREHSPVTPLSSFAIYQAKPKKTSTTIELTITKATIDNNKARETMTKFNWNSLIHHHHSETPAGTENPVPATEETHHRRDSKLSHIMDSIRHTLAHEHEKLPANSQAQQPASAPVNTEAGNNGSLSPSLQAVASSKLNENNMGEHSHEADGTWGWPGLGTYTSEHPSHTGSTDAGAPPTSRHQSVSKGKEAEPERRASTVSQASKKSSDTQTGWPGLGPFNEDVEE</sequence>
<proteinExistence type="predicted"/>
<dbReference type="OrthoDB" id="4156372at2759"/>
<dbReference type="GeneID" id="27714605"/>
<dbReference type="EMBL" id="KN848082">
    <property type="protein sequence ID" value="KIX95342.1"/>
    <property type="molecule type" value="Genomic_DNA"/>
</dbReference>
<evidence type="ECO:0000313" key="3">
    <source>
        <dbReference type="EMBL" id="KIX95342.1"/>
    </source>
</evidence>
<dbReference type="AlphaFoldDB" id="A0A0D2JPQ1"/>
<name>A0A0D2JPQ1_9EURO</name>
<dbReference type="Proteomes" id="UP000053411">
    <property type="component" value="Unassembled WGS sequence"/>
</dbReference>
<feature type="signal peptide" evidence="2">
    <location>
        <begin position="1"/>
        <end position="16"/>
    </location>
</feature>
<accession>A0A0D2JPQ1</accession>
<feature type="region of interest" description="Disordered" evidence="1">
    <location>
        <begin position="149"/>
        <end position="176"/>
    </location>
</feature>
<evidence type="ECO:0000256" key="1">
    <source>
        <dbReference type="SAM" id="MobiDB-lite"/>
    </source>
</evidence>
<feature type="region of interest" description="Disordered" evidence="1">
    <location>
        <begin position="106"/>
        <end position="128"/>
    </location>
</feature>
<feature type="region of interest" description="Disordered" evidence="1">
    <location>
        <begin position="189"/>
        <end position="274"/>
    </location>
</feature>
<keyword evidence="2" id="KW-0732">Signal</keyword>
<dbReference type="VEuPathDB" id="FungiDB:Z520_08859"/>
<feature type="compositionally biased region" description="Basic and acidic residues" evidence="1">
    <location>
        <begin position="235"/>
        <end position="245"/>
    </location>
</feature>
<feature type="chain" id="PRO_5002245065" description="Thioesterase domain-containing protein" evidence="2">
    <location>
        <begin position="17"/>
        <end position="274"/>
    </location>
</feature>
<organism evidence="3 4">
    <name type="scientific">Fonsecaea multimorphosa CBS 102226</name>
    <dbReference type="NCBI Taxonomy" id="1442371"/>
    <lineage>
        <taxon>Eukaryota</taxon>
        <taxon>Fungi</taxon>
        <taxon>Dikarya</taxon>
        <taxon>Ascomycota</taxon>
        <taxon>Pezizomycotina</taxon>
        <taxon>Eurotiomycetes</taxon>
        <taxon>Chaetothyriomycetidae</taxon>
        <taxon>Chaetothyriales</taxon>
        <taxon>Herpotrichiellaceae</taxon>
        <taxon>Fonsecaea</taxon>
    </lineage>
</organism>
<feature type="compositionally biased region" description="Polar residues" evidence="1">
    <location>
        <begin position="208"/>
        <end position="220"/>
    </location>
</feature>
<keyword evidence="4" id="KW-1185">Reference proteome</keyword>